<sequence>MTRINFSLNHVGIYVIDIDAMTDFYTSFFGFIVTDERTDVNPIRFMTMSPDEHHQLLLVSGRAPDSPSTVAQISFLLDEFSQLRAVHERAQTDPRITRIWTLDHGNSWTVYFRDPEDNIIETYVHTPWHVSQPYGTPIDFELSDEAIYAATEKAVLANPSYMPADDFRERLVERLGQ</sequence>
<evidence type="ECO:0000313" key="4">
    <source>
        <dbReference type="Proteomes" id="UP000185161"/>
    </source>
</evidence>
<evidence type="ECO:0000313" key="5">
    <source>
        <dbReference type="Proteomes" id="UP000286681"/>
    </source>
</evidence>
<reference evidence="2" key="1">
    <citation type="submission" date="2016-12" db="EMBL/GenBank/DDBJ databases">
        <title>Whole genome sequencing of Sphingomonas koreensis.</title>
        <authorList>
            <person name="Conlan S."/>
            <person name="Thomas P.J."/>
            <person name="Mullikin J."/>
            <person name="Palmore T.N."/>
            <person name="Frank K.M."/>
            <person name="Segre J.A."/>
        </authorList>
    </citation>
    <scope>NUCLEOTIDE SEQUENCE</scope>
    <source>
        <strain evidence="2">ABOJV</strain>
    </source>
</reference>
<accession>A0A1L6J5M3</accession>
<dbReference type="RefSeq" id="WP_075150329.1">
    <property type="nucleotide sequence ID" value="NZ_CP018820.1"/>
</dbReference>
<keyword evidence="4" id="KW-1185">Reference proteome</keyword>
<dbReference type="SUPFAM" id="SSF54593">
    <property type="entry name" value="Glyoxalase/Bleomycin resistance protein/Dihydroxybiphenyl dioxygenase"/>
    <property type="match status" value="1"/>
</dbReference>
<dbReference type="Pfam" id="PF00903">
    <property type="entry name" value="Glyoxalase"/>
    <property type="match status" value="1"/>
</dbReference>
<dbReference type="EMBL" id="CP018820">
    <property type="protein sequence ID" value="APR51147.1"/>
    <property type="molecule type" value="Genomic_DNA"/>
</dbReference>
<reference evidence="4" key="2">
    <citation type="submission" date="2016-12" db="EMBL/GenBank/DDBJ databases">
        <title>Whole genome sequencing of Sphingomonas sp. ABOJV.</title>
        <authorList>
            <person name="Conlan S."/>
            <person name="Thomas P.J."/>
            <person name="Mullikin J."/>
            <person name="Palmore T.N."/>
            <person name="Frank K.M."/>
            <person name="Segre J.A."/>
        </authorList>
    </citation>
    <scope>NUCLEOTIDE SEQUENCE [LARGE SCALE GENOMIC DNA]</scope>
    <source>
        <strain evidence="4">ABOJV</strain>
    </source>
</reference>
<dbReference type="STRING" id="93064.BRX40_00720"/>
<dbReference type="KEGG" id="skr:BRX40_00720"/>
<name>A0A1L6J5M3_9SPHN</name>
<gene>
    <name evidence="2" type="ORF">BRX40_00720</name>
    <name evidence="3" type="ORF">CA257_16460</name>
</gene>
<dbReference type="AlphaFoldDB" id="A0A1L6J5M3"/>
<dbReference type="InterPro" id="IPR004360">
    <property type="entry name" value="Glyas_Fos-R_dOase_dom"/>
</dbReference>
<dbReference type="Gene3D" id="3.10.180.10">
    <property type="entry name" value="2,3-Dihydroxybiphenyl 1,2-Dioxygenase, domain 1"/>
    <property type="match status" value="1"/>
</dbReference>
<dbReference type="InterPro" id="IPR037523">
    <property type="entry name" value="VOC_core"/>
</dbReference>
<dbReference type="Proteomes" id="UP000286681">
    <property type="component" value="Unassembled WGS sequence"/>
</dbReference>
<dbReference type="OrthoDB" id="9803142at2"/>
<dbReference type="EMBL" id="QQWO01000015">
    <property type="protein sequence ID" value="RSV00673.1"/>
    <property type="molecule type" value="Genomic_DNA"/>
</dbReference>
<dbReference type="Proteomes" id="UP000185161">
    <property type="component" value="Chromosome"/>
</dbReference>
<protein>
    <submittedName>
        <fullName evidence="3">VOC family protein</fullName>
    </submittedName>
</protein>
<dbReference type="PROSITE" id="PS51819">
    <property type="entry name" value="VOC"/>
    <property type="match status" value="1"/>
</dbReference>
<evidence type="ECO:0000259" key="1">
    <source>
        <dbReference type="PROSITE" id="PS51819"/>
    </source>
</evidence>
<reference evidence="3 5" key="3">
    <citation type="submission" date="2018-07" db="EMBL/GenBank/DDBJ databases">
        <title>Genomic and Epidemiologic Investigation of an Indolent Hospital Outbreak.</title>
        <authorList>
            <person name="Johnson R.C."/>
            <person name="Deming C."/>
            <person name="Conlan S."/>
            <person name="Zellmer C.J."/>
            <person name="Michelin A.V."/>
            <person name="Lee-Lin S."/>
            <person name="Thomas P.J."/>
            <person name="Park M."/>
            <person name="Weingarten R.A."/>
            <person name="Less J."/>
            <person name="Dekker J.P."/>
            <person name="Frank K.M."/>
            <person name="Musser K.A."/>
            <person name="Mcquiston J.R."/>
            <person name="Henderson D.K."/>
            <person name="Lau A.F."/>
            <person name="Palmore T.N."/>
            <person name="Segre J.A."/>
        </authorList>
    </citation>
    <scope>NUCLEOTIDE SEQUENCE [LARGE SCALE GENOMIC DNA]</scope>
    <source>
        <strain evidence="3 5">SK-NIH.Env10_0317</strain>
    </source>
</reference>
<evidence type="ECO:0000313" key="2">
    <source>
        <dbReference type="EMBL" id="APR51147.1"/>
    </source>
</evidence>
<evidence type="ECO:0000313" key="3">
    <source>
        <dbReference type="EMBL" id="RSV00673.1"/>
    </source>
</evidence>
<dbReference type="InterPro" id="IPR029068">
    <property type="entry name" value="Glyas_Bleomycin-R_OHBP_Dase"/>
</dbReference>
<proteinExistence type="predicted"/>
<dbReference type="GeneID" id="44131077"/>
<feature type="domain" description="VOC" evidence="1">
    <location>
        <begin position="7"/>
        <end position="125"/>
    </location>
</feature>
<organism evidence="2 4">
    <name type="scientific">Sphingomonas koreensis</name>
    <dbReference type="NCBI Taxonomy" id="93064"/>
    <lineage>
        <taxon>Bacteria</taxon>
        <taxon>Pseudomonadati</taxon>
        <taxon>Pseudomonadota</taxon>
        <taxon>Alphaproteobacteria</taxon>
        <taxon>Sphingomonadales</taxon>
        <taxon>Sphingomonadaceae</taxon>
        <taxon>Sphingomonas</taxon>
    </lineage>
</organism>